<feature type="compositionally biased region" description="Low complexity" evidence="1">
    <location>
        <begin position="25"/>
        <end position="43"/>
    </location>
</feature>
<evidence type="ECO:0000313" key="2">
    <source>
        <dbReference type="EMBL" id="CAH0393239.1"/>
    </source>
</evidence>
<feature type="region of interest" description="Disordered" evidence="1">
    <location>
        <begin position="197"/>
        <end position="225"/>
    </location>
</feature>
<proteinExistence type="predicted"/>
<keyword evidence="3" id="KW-1185">Reference proteome</keyword>
<dbReference type="EMBL" id="OU963868">
    <property type="protein sequence ID" value="CAH0393239.1"/>
    <property type="molecule type" value="Genomic_DNA"/>
</dbReference>
<feature type="compositionally biased region" description="Pro residues" evidence="1">
    <location>
        <begin position="76"/>
        <end position="100"/>
    </location>
</feature>
<dbReference type="Proteomes" id="UP001152759">
    <property type="component" value="Chromosome 7"/>
</dbReference>
<feature type="region of interest" description="Disordered" evidence="1">
    <location>
        <begin position="1"/>
        <end position="48"/>
    </location>
</feature>
<sequence>MQQPRVLRKIEAQRSRTTQQHLYQALPPSTKTPAPAPGKPATTWKIPKKRKSPAELFLDLGLDLPDLLSPLHSPVSAPPPPSNGLPPAINTPPFSPPPIPEHAANLSTAESPAPPGTSVAAPLPLYAAPCQTSFPPLSHYPQSAQFLYALSSLLGPLHYSPAQPEYFPSLQPTLLPEPWVQPYTPTPLTASILVHTGFTGPTRTSRRAGKRVQRKKQRYATSSTP</sequence>
<evidence type="ECO:0000313" key="3">
    <source>
        <dbReference type="Proteomes" id="UP001152759"/>
    </source>
</evidence>
<feature type="compositionally biased region" description="Basic residues" evidence="1">
    <location>
        <begin position="204"/>
        <end position="218"/>
    </location>
</feature>
<evidence type="ECO:0000256" key="1">
    <source>
        <dbReference type="SAM" id="MobiDB-lite"/>
    </source>
</evidence>
<feature type="region of interest" description="Disordered" evidence="1">
    <location>
        <begin position="68"/>
        <end position="116"/>
    </location>
</feature>
<dbReference type="AlphaFoldDB" id="A0A9P0ALT2"/>
<name>A0A9P0ALT2_BEMTA</name>
<reference evidence="2" key="1">
    <citation type="submission" date="2021-12" db="EMBL/GenBank/DDBJ databases">
        <authorList>
            <person name="King R."/>
        </authorList>
    </citation>
    <scope>NUCLEOTIDE SEQUENCE</scope>
</reference>
<gene>
    <name evidence="2" type="ORF">BEMITA_LOCUS11663</name>
</gene>
<organism evidence="2 3">
    <name type="scientific">Bemisia tabaci</name>
    <name type="common">Sweetpotato whitefly</name>
    <name type="synonym">Aleurodes tabaci</name>
    <dbReference type="NCBI Taxonomy" id="7038"/>
    <lineage>
        <taxon>Eukaryota</taxon>
        <taxon>Metazoa</taxon>
        <taxon>Ecdysozoa</taxon>
        <taxon>Arthropoda</taxon>
        <taxon>Hexapoda</taxon>
        <taxon>Insecta</taxon>
        <taxon>Pterygota</taxon>
        <taxon>Neoptera</taxon>
        <taxon>Paraneoptera</taxon>
        <taxon>Hemiptera</taxon>
        <taxon>Sternorrhyncha</taxon>
        <taxon>Aleyrodoidea</taxon>
        <taxon>Aleyrodidae</taxon>
        <taxon>Aleyrodinae</taxon>
        <taxon>Bemisia</taxon>
    </lineage>
</organism>
<protein>
    <submittedName>
        <fullName evidence="2">Uncharacterized protein</fullName>
    </submittedName>
</protein>
<accession>A0A9P0ALT2</accession>